<dbReference type="Pfam" id="PF03551">
    <property type="entry name" value="PadR"/>
    <property type="match status" value="1"/>
</dbReference>
<dbReference type="AlphaFoldDB" id="A0AA37QCJ1"/>
<evidence type="ECO:0000313" key="2">
    <source>
        <dbReference type="EMBL" id="GLC23790.1"/>
    </source>
</evidence>
<dbReference type="RefSeq" id="WP_284348235.1">
    <property type="nucleotide sequence ID" value="NZ_BRXS01000001.1"/>
</dbReference>
<evidence type="ECO:0000313" key="3">
    <source>
        <dbReference type="Proteomes" id="UP001161325"/>
    </source>
</evidence>
<feature type="domain" description="Transcription regulator PadR N-terminal" evidence="1">
    <location>
        <begin position="24"/>
        <end position="98"/>
    </location>
</feature>
<comment type="caution">
    <text evidence="2">The sequence shown here is derived from an EMBL/GenBank/DDBJ whole genome shotgun (WGS) entry which is preliminary data.</text>
</comment>
<dbReference type="InterPro" id="IPR052509">
    <property type="entry name" value="Metal_resp_DNA-bind_regulator"/>
</dbReference>
<reference evidence="2" key="1">
    <citation type="submission" date="2022-08" db="EMBL/GenBank/DDBJ databases">
        <title>Draft genome sequencing of Roseisolibacter agri AW1220.</title>
        <authorList>
            <person name="Tobiishi Y."/>
            <person name="Tonouchi A."/>
        </authorList>
    </citation>
    <scope>NUCLEOTIDE SEQUENCE</scope>
    <source>
        <strain evidence="2">AW1220</strain>
    </source>
</reference>
<name>A0AA37QCJ1_9BACT</name>
<dbReference type="PANTHER" id="PTHR33169">
    <property type="entry name" value="PADR-FAMILY TRANSCRIPTIONAL REGULATOR"/>
    <property type="match status" value="1"/>
</dbReference>
<sequence>MASDEATGRTPEAHGPLPPATFQILLALVDGERHGYAIMKEVAERSAGAVRLGPGTLYGTLKRLLDAGMVAESGERPDPGLGDERRRYYRITPFGLAVVRADARRMERMVEAARQKRLIGLEPA</sequence>
<accession>A0AA37QCJ1</accession>
<dbReference type="InterPro" id="IPR005149">
    <property type="entry name" value="Tscrpt_reg_PadR_N"/>
</dbReference>
<organism evidence="2 3">
    <name type="scientific">Roseisolibacter agri</name>
    <dbReference type="NCBI Taxonomy" id="2014610"/>
    <lineage>
        <taxon>Bacteria</taxon>
        <taxon>Pseudomonadati</taxon>
        <taxon>Gemmatimonadota</taxon>
        <taxon>Gemmatimonadia</taxon>
        <taxon>Gemmatimonadales</taxon>
        <taxon>Gemmatimonadaceae</taxon>
        <taxon>Roseisolibacter</taxon>
    </lineage>
</organism>
<keyword evidence="3" id="KW-1185">Reference proteome</keyword>
<protein>
    <submittedName>
        <fullName evidence="2">PadR family transcriptional regulator</fullName>
    </submittedName>
</protein>
<dbReference type="Gene3D" id="1.10.10.10">
    <property type="entry name" value="Winged helix-like DNA-binding domain superfamily/Winged helix DNA-binding domain"/>
    <property type="match status" value="1"/>
</dbReference>
<dbReference type="PANTHER" id="PTHR33169:SF13">
    <property type="entry name" value="PADR-FAMILY TRANSCRIPTIONAL REGULATOR"/>
    <property type="match status" value="1"/>
</dbReference>
<gene>
    <name evidence="2" type="ORF">rosag_03030</name>
</gene>
<dbReference type="Proteomes" id="UP001161325">
    <property type="component" value="Unassembled WGS sequence"/>
</dbReference>
<dbReference type="InterPro" id="IPR036388">
    <property type="entry name" value="WH-like_DNA-bd_sf"/>
</dbReference>
<dbReference type="InterPro" id="IPR036390">
    <property type="entry name" value="WH_DNA-bd_sf"/>
</dbReference>
<evidence type="ECO:0000259" key="1">
    <source>
        <dbReference type="Pfam" id="PF03551"/>
    </source>
</evidence>
<dbReference type="EMBL" id="BRXS01000001">
    <property type="protein sequence ID" value="GLC23790.1"/>
    <property type="molecule type" value="Genomic_DNA"/>
</dbReference>
<dbReference type="SUPFAM" id="SSF46785">
    <property type="entry name" value="Winged helix' DNA-binding domain"/>
    <property type="match status" value="1"/>
</dbReference>
<proteinExistence type="predicted"/>